<protein>
    <submittedName>
        <fullName evidence="1">Uncharacterized protein</fullName>
    </submittedName>
</protein>
<accession>A0A0R1MUE1</accession>
<gene>
    <name evidence="1" type="ORF">FD09_GL001573</name>
</gene>
<evidence type="ECO:0000313" key="1">
    <source>
        <dbReference type="EMBL" id="KRL08661.1"/>
    </source>
</evidence>
<dbReference type="RefSeq" id="WP_057822391.1">
    <property type="nucleotide sequence ID" value="NZ_AZEC01000021.1"/>
</dbReference>
<dbReference type="EMBL" id="AZEC01000021">
    <property type="protein sequence ID" value="KRL08661.1"/>
    <property type="molecule type" value="Genomic_DNA"/>
</dbReference>
<organism evidence="1 2">
    <name type="scientific">Schleiferilactobacillus perolens DSM 12744</name>
    <dbReference type="NCBI Taxonomy" id="1423792"/>
    <lineage>
        <taxon>Bacteria</taxon>
        <taxon>Bacillati</taxon>
        <taxon>Bacillota</taxon>
        <taxon>Bacilli</taxon>
        <taxon>Lactobacillales</taxon>
        <taxon>Lactobacillaceae</taxon>
        <taxon>Schleiferilactobacillus</taxon>
    </lineage>
</organism>
<proteinExistence type="predicted"/>
<dbReference type="OrthoDB" id="9999374at2"/>
<evidence type="ECO:0000313" key="2">
    <source>
        <dbReference type="Proteomes" id="UP000051330"/>
    </source>
</evidence>
<comment type="caution">
    <text evidence="1">The sequence shown here is derived from an EMBL/GenBank/DDBJ whole genome shotgun (WGS) entry which is preliminary data.</text>
</comment>
<name>A0A0R1MUE1_9LACO</name>
<keyword evidence="2" id="KW-1185">Reference proteome</keyword>
<dbReference type="AlphaFoldDB" id="A0A0R1MUE1"/>
<dbReference type="PATRIC" id="fig|1423792.3.peg.1592"/>
<sequence>MNVLKEKGKILSVIFALVLAFGIIAPSVSYAFATDGFSTEPVSSNQSNTDPLAGSENWTPEQIAEFLKNNNTQPTTTQTSSALEAKAEPYITVKNNQYVILDGAKSVLTTSEYSIVSNVVKKSNTDVIAGNLLINPENKVAAPLLTLRSFQEIEYTSGWNYQRLIFRSDRAINTAISFFKFISHGYSVEAAYAAAIVTIGGTYGAPYQVLLIATAAFAETFILAQVTASMAGTLQWAQDHWPNNYIAFDVNKITHMWQAYKL</sequence>
<reference evidence="1 2" key="1">
    <citation type="journal article" date="2015" name="Genome Announc.">
        <title>Expanding the biotechnology potential of lactobacilli through comparative genomics of 213 strains and associated genera.</title>
        <authorList>
            <person name="Sun Z."/>
            <person name="Harris H.M."/>
            <person name="McCann A."/>
            <person name="Guo C."/>
            <person name="Argimon S."/>
            <person name="Zhang W."/>
            <person name="Yang X."/>
            <person name="Jeffery I.B."/>
            <person name="Cooney J.C."/>
            <person name="Kagawa T.F."/>
            <person name="Liu W."/>
            <person name="Song Y."/>
            <person name="Salvetti E."/>
            <person name="Wrobel A."/>
            <person name="Rasinkangas P."/>
            <person name="Parkhill J."/>
            <person name="Rea M.C."/>
            <person name="O'Sullivan O."/>
            <person name="Ritari J."/>
            <person name="Douillard F.P."/>
            <person name="Paul Ross R."/>
            <person name="Yang R."/>
            <person name="Briner A.E."/>
            <person name="Felis G.E."/>
            <person name="de Vos W.M."/>
            <person name="Barrangou R."/>
            <person name="Klaenhammer T.R."/>
            <person name="Caufield P.W."/>
            <person name="Cui Y."/>
            <person name="Zhang H."/>
            <person name="O'Toole P.W."/>
        </authorList>
    </citation>
    <scope>NUCLEOTIDE SEQUENCE [LARGE SCALE GENOMIC DNA]</scope>
    <source>
        <strain evidence="1 2">DSM 12744</strain>
    </source>
</reference>
<dbReference type="Proteomes" id="UP000051330">
    <property type="component" value="Unassembled WGS sequence"/>
</dbReference>